<proteinExistence type="predicted"/>
<feature type="compositionally biased region" description="Basic residues" evidence="1">
    <location>
        <begin position="47"/>
        <end position="61"/>
    </location>
</feature>
<reference evidence="2 3" key="1">
    <citation type="journal article" date="2019" name="Nat. Med.">
        <title>A library of human gut bacterial isolates paired with longitudinal multiomics data enables mechanistic microbiome research.</title>
        <authorList>
            <person name="Poyet M."/>
            <person name="Groussin M."/>
            <person name="Gibbons S.M."/>
            <person name="Avila-Pacheco J."/>
            <person name="Jiang X."/>
            <person name="Kearney S.M."/>
            <person name="Perrotta A.R."/>
            <person name="Berdy B."/>
            <person name="Zhao S."/>
            <person name="Lieberman T.D."/>
            <person name="Swanson P.K."/>
            <person name="Smith M."/>
            <person name="Roesemann S."/>
            <person name="Alexander J.E."/>
            <person name="Rich S.A."/>
            <person name="Livny J."/>
            <person name="Vlamakis H."/>
            <person name="Clish C."/>
            <person name="Bullock K."/>
            <person name="Deik A."/>
            <person name="Scott J."/>
            <person name="Pierce K.A."/>
            <person name="Xavier R.J."/>
            <person name="Alm E.J."/>
        </authorList>
    </citation>
    <scope>NUCLEOTIDE SEQUENCE [LARGE SCALE GENOMIC DNA]</scope>
    <source>
        <strain evidence="2 3">BIOML-A31</strain>
    </source>
</reference>
<name>A0A6L3KM64_9BACE</name>
<evidence type="ECO:0000256" key="1">
    <source>
        <dbReference type="SAM" id="MobiDB-lite"/>
    </source>
</evidence>
<evidence type="ECO:0000313" key="2">
    <source>
        <dbReference type="EMBL" id="KAA5458755.1"/>
    </source>
</evidence>
<dbReference type="EMBL" id="VVYP01000039">
    <property type="protein sequence ID" value="KAA5458755.1"/>
    <property type="molecule type" value="Genomic_DNA"/>
</dbReference>
<gene>
    <name evidence="2" type="ORF">F2Y36_21050</name>
</gene>
<sequence>MPRAANANVLRILQQPSANRRLGYSVKSARRSLVLFASIRLSVLHKNHSPTRSRKSFKKREIKSLIN</sequence>
<dbReference type="Proteomes" id="UP000475905">
    <property type="component" value="Unassembled WGS sequence"/>
</dbReference>
<feature type="region of interest" description="Disordered" evidence="1">
    <location>
        <begin position="47"/>
        <end position="67"/>
    </location>
</feature>
<evidence type="ECO:0000313" key="3">
    <source>
        <dbReference type="Proteomes" id="UP000475905"/>
    </source>
</evidence>
<comment type="caution">
    <text evidence="2">The sequence shown here is derived from an EMBL/GenBank/DDBJ whole genome shotgun (WGS) entry which is preliminary data.</text>
</comment>
<dbReference type="AlphaFoldDB" id="A0A6L3KM64"/>
<accession>A0A6L3KM64</accession>
<organism evidence="2 3">
    <name type="scientific">Bacteroides caccae</name>
    <dbReference type="NCBI Taxonomy" id="47678"/>
    <lineage>
        <taxon>Bacteria</taxon>
        <taxon>Pseudomonadati</taxon>
        <taxon>Bacteroidota</taxon>
        <taxon>Bacteroidia</taxon>
        <taxon>Bacteroidales</taxon>
        <taxon>Bacteroidaceae</taxon>
        <taxon>Bacteroides</taxon>
    </lineage>
</organism>
<protein>
    <submittedName>
        <fullName evidence="2">Uncharacterized protein</fullName>
    </submittedName>
</protein>